<feature type="region of interest" description="Disordered" evidence="1">
    <location>
        <begin position="1"/>
        <end position="47"/>
    </location>
</feature>
<accession>A0A7R9BEK3</accession>
<evidence type="ECO:0000256" key="1">
    <source>
        <dbReference type="SAM" id="MobiDB-lite"/>
    </source>
</evidence>
<dbReference type="AlphaFoldDB" id="A0A7R9BEK3"/>
<dbReference type="EMBL" id="OA882143">
    <property type="protein sequence ID" value="CAD7273194.1"/>
    <property type="molecule type" value="Genomic_DNA"/>
</dbReference>
<gene>
    <name evidence="2" type="ORF">NMOB1V02_LOCUS1093</name>
</gene>
<evidence type="ECO:0000313" key="3">
    <source>
        <dbReference type="Proteomes" id="UP000678499"/>
    </source>
</evidence>
<proteinExistence type="predicted"/>
<keyword evidence="3" id="KW-1185">Reference proteome</keyword>
<sequence>MVTSAKAHVRRSSADDALHTSGKAATNSFSGKSTLPRSSSGSGKGETCFSFRIQTAKESSAQSLQLVAMAAENGSMATLPAQKMAPVPSKKGNKVKLPPGGDPRIPATTTPVSSALPTPRT</sequence>
<reference evidence="2" key="1">
    <citation type="submission" date="2020-11" db="EMBL/GenBank/DDBJ databases">
        <authorList>
            <person name="Tran Van P."/>
        </authorList>
    </citation>
    <scope>NUCLEOTIDE SEQUENCE</scope>
</reference>
<feature type="compositionally biased region" description="Polar residues" evidence="1">
    <location>
        <begin position="107"/>
        <end position="121"/>
    </location>
</feature>
<evidence type="ECO:0000313" key="2">
    <source>
        <dbReference type="EMBL" id="CAD7273194.1"/>
    </source>
</evidence>
<name>A0A7R9BEK3_9CRUS</name>
<protein>
    <submittedName>
        <fullName evidence="2">Uncharacterized protein</fullName>
    </submittedName>
</protein>
<feature type="region of interest" description="Disordered" evidence="1">
    <location>
        <begin position="79"/>
        <end position="121"/>
    </location>
</feature>
<dbReference type="Proteomes" id="UP000678499">
    <property type="component" value="Unassembled WGS sequence"/>
</dbReference>
<organism evidence="2">
    <name type="scientific">Notodromas monacha</name>
    <dbReference type="NCBI Taxonomy" id="399045"/>
    <lineage>
        <taxon>Eukaryota</taxon>
        <taxon>Metazoa</taxon>
        <taxon>Ecdysozoa</taxon>
        <taxon>Arthropoda</taxon>
        <taxon>Crustacea</taxon>
        <taxon>Oligostraca</taxon>
        <taxon>Ostracoda</taxon>
        <taxon>Podocopa</taxon>
        <taxon>Podocopida</taxon>
        <taxon>Cypridocopina</taxon>
        <taxon>Cypridoidea</taxon>
        <taxon>Cyprididae</taxon>
        <taxon>Notodromas</taxon>
    </lineage>
</organism>
<dbReference type="EMBL" id="CAJPEX010000106">
    <property type="protein sequence ID" value="CAG0913346.1"/>
    <property type="molecule type" value="Genomic_DNA"/>
</dbReference>
<feature type="compositionally biased region" description="Polar residues" evidence="1">
    <location>
        <begin position="23"/>
        <end position="41"/>
    </location>
</feature>